<sequence length="182" mass="20852">TGNELFVADGNGTHTGLGSFNLQTGQATSKKWNVYTGKIVTRNWETGAVTVDSGTTRDWKVDQIANQKRAHIRSYTQQVIEVPQGQATKFGDIEIEDKLWWTVKYRFERGKKVEYNAYAKRVVKSKEKVLKPNHWMDEDGTFWRRRTKPEAIAAYAVDMASIGNKWDNLAPFLKAEIQDPRL</sequence>
<feature type="non-terminal residue" evidence="1">
    <location>
        <position position="1"/>
    </location>
</feature>
<evidence type="ECO:0000313" key="1">
    <source>
        <dbReference type="EMBL" id="KKL08097.1"/>
    </source>
</evidence>
<protein>
    <submittedName>
        <fullName evidence="1">Uncharacterized protein</fullName>
    </submittedName>
</protein>
<proteinExistence type="predicted"/>
<comment type="caution">
    <text evidence="1">The sequence shown here is derived from an EMBL/GenBank/DDBJ whole genome shotgun (WGS) entry which is preliminary data.</text>
</comment>
<reference evidence="1" key="1">
    <citation type="journal article" date="2015" name="Nature">
        <title>Complex archaea that bridge the gap between prokaryotes and eukaryotes.</title>
        <authorList>
            <person name="Spang A."/>
            <person name="Saw J.H."/>
            <person name="Jorgensen S.L."/>
            <person name="Zaremba-Niedzwiedzka K."/>
            <person name="Martijn J."/>
            <person name="Lind A.E."/>
            <person name="van Eijk R."/>
            <person name="Schleper C."/>
            <person name="Guy L."/>
            <person name="Ettema T.J."/>
        </authorList>
    </citation>
    <scope>NUCLEOTIDE SEQUENCE</scope>
</reference>
<gene>
    <name evidence="1" type="ORF">LCGC14_2579270</name>
</gene>
<name>A0A0F9B2R2_9ZZZZ</name>
<organism evidence="1">
    <name type="scientific">marine sediment metagenome</name>
    <dbReference type="NCBI Taxonomy" id="412755"/>
    <lineage>
        <taxon>unclassified sequences</taxon>
        <taxon>metagenomes</taxon>
        <taxon>ecological metagenomes</taxon>
    </lineage>
</organism>
<dbReference type="EMBL" id="LAZR01043017">
    <property type="protein sequence ID" value="KKL08097.1"/>
    <property type="molecule type" value="Genomic_DNA"/>
</dbReference>
<dbReference type="AlphaFoldDB" id="A0A0F9B2R2"/>
<accession>A0A0F9B2R2</accession>